<dbReference type="Proteomes" id="UP000242146">
    <property type="component" value="Unassembled WGS sequence"/>
</dbReference>
<feature type="compositionally biased region" description="Pro residues" evidence="1">
    <location>
        <begin position="55"/>
        <end position="65"/>
    </location>
</feature>
<dbReference type="EMBL" id="MCGT01000017">
    <property type="protein sequence ID" value="ORX52751.1"/>
    <property type="molecule type" value="Genomic_DNA"/>
</dbReference>
<name>A0A1X2GFR7_9FUNG</name>
<evidence type="ECO:0000313" key="3">
    <source>
        <dbReference type="Proteomes" id="UP000242146"/>
    </source>
</evidence>
<proteinExistence type="predicted"/>
<reference evidence="2 3" key="1">
    <citation type="submission" date="2016-07" db="EMBL/GenBank/DDBJ databases">
        <title>Pervasive Adenine N6-methylation of Active Genes in Fungi.</title>
        <authorList>
            <consortium name="DOE Joint Genome Institute"/>
            <person name="Mondo S.J."/>
            <person name="Dannebaum R.O."/>
            <person name="Kuo R.C."/>
            <person name="Labutti K."/>
            <person name="Haridas S."/>
            <person name="Kuo A."/>
            <person name="Salamov A."/>
            <person name="Ahrendt S.R."/>
            <person name="Lipzen A."/>
            <person name="Sullivan W."/>
            <person name="Andreopoulos W.B."/>
            <person name="Clum A."/>
            <person name="Lindquist E."/>
            <person name="Daum C."/>
            <person name="Ramamoorthy G.K."/>
            <person name="Gryganskyi A."/>
            <person name="Culley D."/>
            <person name="Magnuson J.K."/>
            <person name="James T.Y."/>
            <person name="O'Malley M.A."/>
            <person name="Stajich J.E."/>
            <person name="Spatafora J.W."/>
            <person name="Visel A."/>
            <person name="Grigoriev I.V."/>
        </authorList>
    </citation>
    <scope>NUCLEOTIDE SEQUENCE [LARGE SCALE GENOMIC DNA]</scope>
    <source>
        <strain evidence="2 3">NRRL 3301</strain>
    </source>
</reference>
<organism evidence="2 3">
    <name type="scientific">Hesseltinella vesiculosa</name>
    <dbReference type="NCBI Taxonomy" id="101127"/>
    <lineage>
        <taxon>Eukaryota</taxon>
        <taxon>Fungi</taxon>
        <taxon>Fungi incertae sedis</taxon>
        <taxon>Mucoromycota</taxon>
        <taxon>Mucoromycotina</taxon>
        <taxon>Mucoromycetes</taxon>
        <taxon>Mucorales</taxon>
        <taxon>Cunninghamellaceae</taxon>
        <taxon>Hesseltinella</taxon>
    </lineage>
</organism>
<gene>
    <name evidence="2" type="ORF">DM01DRAFT_1336531</name>
</gene>
<keyword evidence="3" id="KW-1185">Reference proteome</keyword>
<dbReference type="AlphaFoldDB" id="A0A1X2GFR7"/>
<protein>
    <submittedName>
        <fullName evidence="2">Uncharacterized protein</fullName>
    </submittedName>
</protein>
<sequence length="103" mass="11455">MHSYIAYMIYTDLAKDPLGPKRKLQAMASMIKNEPHYHTQSMDQAPLLLSKNPYGLPPPSPPISQPPLSHRPLTAYLWSSPDKTRENVVLPPLASPPSSSTHL</sequence>
<evidence type="ECO:0000256" key="1">
    <source>
        <dbReference type="SAM" id="MobiDB-lite"/>
    </source>
</evidence>
<accession>A0A1X2GFR7</accession>
<comment type="caution">
    <text evidence="2">The sequence shown here is derived from an EMBL/GenBank/DDBJ whole genome shotgun (WGS) entry which is preliminary data.</text>
</comment>
<evidence type="ECO:0000313" key="2">
    <source>
        <dbReference type="EMBL" id="ORX52751.1"/>
    </source>
</evidence>
<feature type="region of interest" description="Disordered" evidence="1">
    <location>
        <begin position="36"/>
        <end position="68"/>
    </location>
</feature>